<keyword evidence="5" id="KW-0378">Hydrolase</keyword>
<proteinExistence type="predicted"/>
<name>A0A9P9IME4_9HYPO</name>
<evidence type="ECO:0000256" key="1">
    <source>
        <dbReference type="ARBA" id="ARBA00001255"/>
    </source>
</evidence>
<dbReference type="AlphaFoldDB" id="A0A9P9IME4"/>
<dbReference type="InterPro" id="IPR013785">
    <property type="entry name" value="Aldolase_TIM"/>
</dbReference>
<evidence type="ECO:0000256" key="3">
    <source>
        <dbReference type="SAM" id="SignalP"/>
    </source>
</evidence>
<dbReference type="OrthoDB" id="2108802at2759"/>
<evidence type="ECO:0000259" key="4">
    <source>
        <dbReference type="Pfam" id="PF03537"/>
    </source>
</evidence>
<protein>
    <recommendedName>
        <fullName evidence="2">alpha-galactosidase</fullName>
        <ecNumber evidence="2">3.2.1.22</ecNumber>
    </recommendedName>
</protein>
<sequence length="309" mass="33703">METTSARKSWLSLKTLAIIGLRIAAASPLGGSPNAVAVAGRAQAQARATTKWKPVIGDTWQIVLQNPIKVGKNGPTPDVKVWSIDLYDNDAATFKALKASGKKIICYFSAGSWENWRSDASSFKAADYGNDLDGWDGEKWLDTRTANVRSIMKKRIAYASQKGCDGIDPDNLDGYGNDSGFKLTKANGVDYIKFLSQVAASYKLSIGLKNCVDIVKQVLPSVDFATVEQCAEYNECQGYAPFIKAGKPVFQIEYPDDPASMSTNDFQSICPGDRSSPNYGFTAVIKNMNLDGWVQYCGQSRTYTTSTSR</sequence>
<evidence type="ECO:0000313" key="6">
    <source>
        <dbReference type="Proteomes" id="UP000717696"/>
    </source>
</evidence>
<reference evidence="5" key="1">
    <citation type="journal article" date="2021" name="Nat. Commun.">
        <title>Genetic determinants of endophytism in the Arabidopsis root mycobiome.</title>
        <authorList>
            <person name="Mesny F."/>
            <person name="Miyauchi S."/>
            <person name="Thiergart T."/>
            <person name="Pickel B."/>
            <person name="Atanasova L."/>
            <person name="Karlsson M."/>
            <person name="Huettel B."/>
            <person name="Barry K.W."/>
            <person name="Haridas S."/>
            <person name="Chen C."/>
            <person name="Bauer D."/>
            <person name="Andreopoulos W."/>
            <person name="Pangilinan J."/>
            <person name="LaButti K."/>
            <person name="Riley R."/>
            <person name="Lipzen A."/>
            <person name="Clum A."/>
            <person name="Drula E."/>
            <person name="Henrissat B."/>
            <person name="Kohler A."/>
            <person name="Grigoriev I.V."/>
            <person name="Martin F.M."/>
            <person name="Hacquard S."/>
        </authorList>
    </citation>
    <scope>NUCLEOTIDE SEQUENCE</scope>
    <source>
        <strain evidence="5">MPI-CAGE-AT-0021</strain>
    </source>
</reference>
<dbReference type="Proteomes" id="UP000717696">
    <property type="component" value="Unassembled WGS sequence"/>
</dbReference>
<dbReference type="EMBL" id="JAGMUU010000022">
    <property type="protein sequence ID" value="KAH7127848.1"/>
    <property type="molecule type" value="Genomic_DNA"/>
</dbReference>
<comment type="caution">
    <text evidence="5">The sequence shown here is derived from an EMBL/GenBank/DDBJ whole genome shotgun (WGS) entry which is preliminary data.</text>
</comment>
<organism evidence="5 6">
    <name type="scientific">Dactylonectria estremocensis</name>
    <dbReference type="NCBI Taxonomy" id="1079267"/>
    <lineage>
        <taxon>Eukaryota</taxon>
        <taxon>Fungi</taxon>
        <taxon>Dikarya</taxon>
        <taxon>Ascomycota</taxon>
        <taxon>Pezizomycotina</taxon>
        <taxon>Sordariomycetes</taxon>
        <taxon>Hypocreomycetidae</taxon>
        <taxon>Hypocreales</taxon>
        <taxon>Nectriaceae</taxon>
        <taxon>Dactylonectria</taxon>
    </lineage>
</organism>
<dbReference type="GO" id="GO:0004557">
    <property type="term" value="F:alpha-galactosidase activity"/>
    <property type="evidence" value="ECO:0007669"/>
    <property type="project" value="UniProtKB-EC"/>
</dbReference>
<dbReference type="SUPFAM" id="SSF51445">
    <property type="entry name" value="(Trans)glycosidases"/>
    <property type="match status" value="1"/>
</dbReference>
<evidence type="ECO:0000256" key="2">
    <source>
        <dbReference type="ARBA" id="ARBA00012755"/>
    </source>
</evidence>
<feature type="chain" id="PRO_5040423208" description="alpha-galactosidase" evidence="3">
    <location>
        <begin position="27"/>
        <end position="309"/>
    </location>
</feature>
<feature type="domain" description="Glycoside-hydrolase family GH114 TIM-barrel" evidence="4">
    <location>
        <begin position="59"/>
        <end position="293"/>
    </location>
</feature>
<dbReference type="Pfam" id="PF03537">
    <property type="entry name" value="Glyco_hydro_114"/>
    <property type="match status" value="1"/>
</dbReference>
<evidence type="ECO:0000313" key="5">
    <source>
        <dbReference type="EMBL" id="KAH7127848.1"/>
    </source>
</evidence>
<accession>A0A9P9IME4</accession>
<dbReference type="EC" id="3.2.1.22" evidence="2"/>
<dbReference type="InterPro" id="IPR004352">
    <property type="entry name" value="GH114_TIM-barrel"/>
</dbReference>
<comment type="catalytic activity">
    <reaction evidence="1">
        <text>Hydrolysis of terminal, non-reducing alpha-D-galactose residues in alpha-D-galactosides, including galactose oligosaccharides, galactomannans and galactolipids.</text>
        <dbReference type="EC" id="3.2.1.22"/>
    </reaction>
</comment>
<gene>
    <name evidence="5" type="ORF">B0J13DRAFT_645922</name>
</gene>
<keyword evidence="6" id="KW-1185">Reference proteome</keyword>
<dbReference type="PANTHER" id="PTHR35273:SF2">
    <property type="entry name" value="ALPHA-GALACTOSIDASE"/>
    <property type="match status" value="1"/>
</dbReference>
<dbReference type="Gene3D" id="3.20.20.70">
    <property type="entry name" value="Aldolase class I"/>
    <property type="match status" value="1"/>
</dbReference>
<dbReference type="InterPro" id="IPR017853">
    <property type="entry name" value="GH"/>
</dbReference>
<dbReference type="PANTHER" id="PTHR35273">
    <property type="entry name" value="ALPHA-1,4 POLYGALACTOSAMINIDASE, PUTATIVE (AFU_ORTHOLOGUE AFUA_3G07890)-RELATED"/>
    <property type="match status" value="1"/>
</dbReference>
<keyword evidence="3" id="KW-0732">Signal</keyword>
<feature type="signal peptide" evidence="3">
    <location>
        <begin position="1"/>
        <end position="26"/>
    </location>
</feature>